<dbReference type="PANTHER" id="PTHR43580">
    <property type="entry name" value="OXIDOREDUCTASE GLYR1-RELATED"/>
    <property type="match status" value="1"/>
</dbReference>
<dbReference type="InterPro" id="IPR036291">
    <property type="entry name" value="NAD(P)-bd_dom_sf"/>
</dbReference>
<dbReference type="Pfam" id="PF09130">
    <property type="entry name" value="DUF1932"/>
    <property type="match status" value="1"/>
</dbReference>
<dbReference type="EMBL" id="LNKT01000001">
    <property type="protein sequence ID" value="KYJ87630.1"/>
    <property type="molecule type" value="Genomic_DNA"/>
</dbReference>
<dbReference type="Proteomes" id="UP000075359">
    <property type="component" value="Unassembled WGS sequence"/>
</dbReference>
<sequence length="284" mass="31594">MLRNKRVGFLYPGDMGVFLAHSVQNSGYETLWCSEQRSQSTCQRAEQQDMVEVSSLVELCEQSSIIISICPPHAASDVAYQVLQQHFTGIFVEANAISPELSKRLSAAFAKKGVSYVDAAVFGGTNLTSKNTQIFLSGSKGEQIASIFSSGPVISKVISDEIGKASATKMCHSMYSKGIWAMLHTAVSAAEHYGIRDQLESLWIKNNVNFTENTYKNMQRTSKKAWRFSAEMNEISSTFHAAGLPDGFSKASSEVYRRLVKFKEYDQEPDIEEIINTLLRLDEQ</sequence>
<dbReference type="InterPro" id="IPR008927">
    <property type="entry name" value="6-PGluconate_DH-like_C_sf"/>
</dbReference>
<evidence type="ECO:0000313" key="5">
    <source>
        <dbReference type="EMBL" id="KYJ87630.1"/>
    </source>
</evidence>
<gene>
    <name evidence="5" type="ORF">AS592_11065</name>
</gene>
<keyword evidence="6" id="KW-1185">Reference proteome</keyword>
<reference evidence="5 6" key="1">
    <citation type="submission" date="2015-11" db="EMBL/GenBank/DDBJ databases">
        <title>Draft genome of Sulfurovum riftiae 1812E, a member of the Epsilonproteobacteria isolated from the tube of the deep-sea hydrothermal vent tubewom Riftia pachyptila.</title>
        <authorList>
            <person name="Vetriani C."/>
            <person name="Giovannelli D."/>
        </authorList>
    </citation>
    <scope>NUCLEOTIDE SEQUENCE [LARGE SCALE GENOMIC DNA]</scope>
    <source>
        <strain evidence="5 6">1812E</strain>
    </source>
</reference>
<dbReference type="Gene3D" id="1.10.1040.10">
    <property type="entry name" value="N-(1-d-carboxylethyl)-l-norvaline Dehydrogenase, domain 2"/>
    <property type="match status" value="1"/>
</dbReference>
<dbReference type="AlphaFoldDB" id="A0A151CJB7"/>
<proteinExistence type="predicted"/>
<evidence type="ECO:0000313" key="6">
    <source>
        <dbReference type="Proteomes" id="UP000075359"/>
    </source>
</evidence>
<dbReference type="RefSeq" id="WP_067328623.1">
    <property type="nucleotide sequence ID" value="NZ_LNKT01000001.1"/>
</dbReference>
<feature type="active site" evidence="2">
    <location>
        <position position="169"/>
    </location>
</feature>
<name>A0A151CJB7_9BACT</name>
<evidence type="ECO:0008006" key="7">
    <source>
        <dbReference type="Google" id="ProtNLM"/>
    </source>
</evidence>
<dbReference type="Pfam" id="PF03446">
    <property type="entry name" value="NAD_binding_2"/>
    <property type="match status" value="1"/>
</dbReference>
<dbReference type="InterPro" id="IPR013328">
    <property type="entry name" value="6PGD_dom2"/>
</dbReference>
<dbReference type="PIRSF" id="PIRSF000103">
    <property type="entry name" value="HIBADH"/>
    <property type="match status" value="1"/>
</dbReference>
<dbReference type="InterPro" id="IPR051265">
    <property type="entry name" value="HIBADH-related_NP60_sf"/>
</dbReference>
<dbReference type="PANTHER" id="PTHR43580:SF2">
    <property type="entry name" value="CYTOKINE-LIKE NUCLEAR FACTOR N-PAC"/>
    <property type="match status" value="1"/>
</dbReference>
<evidence type="ECO:0000259" key="4">
    <source>
        <dbReference type="Pfam" id="PF09130"/>
    </source>
</evidence>
<feature type="domain" description="Phosphogluconate dehydrogenase NAD-binding putative C-terminal" evidence="4">
    <location>
        <begin position="190"/>
        <end position="259"/>
    </location>
</feature>
<dbReference type="SUPFAM" id="SSF48179">
    <property type="entry name" value="6-phosphogluconate dehydrogenase C-terminal domain-like"/>
    <property type="match status" value="1"/>
</dbReference>
<evidence type="ECO:0000259" key="3">
    <source>
        <dbReference type="Pfam" id="PF03446"/>
    </source>
</evidence>
<dbReference type="GO" id="GO:0016491">
    <property type="term" value="F:oxidoreductase activity"/>
    <property type="evidence" value="ECO:0007669"/>
    <property type="project" value="UniProtKB-KW"/>
</dbReference>
<dbReference type="InterPro" id="IPR015815">
    <property type="entry name" value="HIBADH-related"/>
</dbReference>
<dbReference type="STRING" id="1630136.AS592_11065"/>
<protein>
    <recommendedName>
        <fullName evidence="7">Phosphogluconate dehydrogenase</fullName>
    </recommendedName>
</protein>
<organism evidence="5 6">
    <name type="scientific">Sulfurovum riftiae</name>
    <dbReference type="NCBI Taxonomy" id="1630136"/>
    <lineage>
        <taxon>Bacteria</taxon>
        <taxon>Pseudomonadati</taxon>
        <taxon>Campylobacterota</taxon>
        <taxon>Epsilonproteobacteria</taxon>
        <taxon>Campylobacterales</taxon>
        <taxon>Sulfurovaceae</taxon>
        <taxon>Sulfurovum</taxon>
    </lineage>
</organism>
<dbReference type="SUPFAM" id="SSF51735">
    <property type="entry name" value="NAD(P)-binding Rossmann-fold domains"/>
    <property type="match status" value="1"/>
</dbReference>
<dbReference type="OrthoDB" id="1271986at2"/>
<accession>A0A151CJB7</accession>
<dbReference type="InterPro" id="IPR015814">
    <property type="entry name" value="Pgluconate_DH_NAD-bd_C"/>
</dbReference>
<dbReference type="Gene3D" id="3.40.50.720">
    <property type="entry name" value="NAD(P)-binding Rossmann-like Domain"/>
    <property type="match status" value="1"/>
</dbReference>
<comment type="caution">
    <text evidence="5">The sequence shown here is derived from an EMBL/GenBank/DDBJ whole genome shotgun (WGS) entry which is preliminary data.</text>
</comment>
<dbReference type="InterPro" id="IPR006115">
    <property type="entry name" value="6PGDH_NADP-bd"/>
</dbReference>
<evidence type="ECO:0000256" key="1">
    <source>
        <dbReference type="ARBA" id="ARBA00023002"/>
    </source>
</evidence>
<evidence type="ECO:0000256" key="2">
    <source>
        <dbReference type="PIRSR" id="PIRSR000103-1"/>
    </source>
</evidence>
<dbReference type="GO" id="GO:0050661">
    <property type="term" value="F:NADP binding"/>
    <property type="evidence" value="ECO:0007669"/>
    <property type="project" value="InterPro"/>
</dbReference>
<keyword evidence="1" id="KW-0560">Oxidoreductase</keyword>
<feature type="domain" description="6-phosphogluconate dehydrogenase NADP-binding" evidence="3">
    <location>
        <begin position="7"/>
        <end position="141"/>
    </location>
</feature>